<reference evidence="2" key="2">
    <citation type="submission" date="2025-08" db="UniProtKB">
        <authorList>
            <consortium name="Ensembl"/>
        </authorList>
    </citation>
    <scope>IDENTIFICATION</scope>
</reference>
<organism evidence="2 3">
    <name type="scientific">Erpetoichthys calabaricus</name>
    <name type="common">Rope fish</name>
    <name type="synonym">Calamoichthys calabaricus</name>
    <dbReference type="NCBI Taxonomy" id="27687"/>
    <lineage>
        <taxon>Eukaryota</taxon>
        <taxon>Metazoa</taxon>
        <taxon>Chordata</taxon>
        <taxon>Craniata</taxon>
        <taxon>Vertebrata</taxon>
        <taxon>Euteleostomi</taxon>
        <taxon>Actinopterygii</taxon>
        <taxon>Polypteriformes</taxon>
        <taxon>Polypteridae</taxon>
        <taxon>Erpetoichthys</taxon>
    </lineage>
</organism>
<keyword evidence="1" id="KW-0812">Transmembrane</keyword>
<sequence>MQPTIPMSSNFLGKFRSCTFPEFPCILFNSTLVLQDNADSQFDMTFLMFILIGSYRFCIIPLLAAFNGKDIVLSLSGKI</sequence>
<evidence type="ECO:0000256" key="1">
    <source>
        <dbReference type="SAM" id="Phobius"/>
    </source>
</evidence>
<keyword evidence="1" id="KW-1133">Transmembrane helix</keyword>
<dbReference type="Ensembl" id="ENSECRT00000002264.1">
    <property type="protein sequence ID" value="ENSECRP00000002235.1"/>
    <property type="gene ID" value="ENSECRG00000001540.1"/>
</dbReference>
<reference evidence="2" key="1">
    <citation type="submission" date="2021-06" db="EMBL/GenBank/DDBJ databases">
        <authorList>
            <consortium name="Wellcome Sanger Institute Data Sharing"/>
        </authorList>
    </citation>
    <scope>NUCLEOTIDE SEQUENCE [LARGE SCALE GENOMIC DNA]</scope>
</reference>
<evidence type="ECO:0000313" key="2">
    <source>
        <dbReference type="Ensembl" id="ENSECRP00000002235.1"/>
    </source>
</evidence>
<accession>A0A8C4RGF1</accession>
<dbReference type="Proteomes" id="UP000694620">
    <property type="component" value="Chromosome 5"/>
</dbReference>
<dbReference type="GeneTree" id="ENSGT01030000235147"/>
<protein>
    <submittedName>
        <fullName evidence="2">Uncharacterized protein</fullName>
    </submittedName>
</protein>
<name>A0A8C4RGF1_ERPCA</name>
<proteinExistence type="predicted"/>
<reference evidence="2" key="3">
    <citation type="submission" date="2025-09" db="UniProtKB">
        <authorList>
            <consortium name="Ensembl"/>
        </authorList>
    </citation>
    <scope>IDENTIFICATION</scope>
</reference>
<feature type="transmembrane region" description="Helical" evidence="1">
    <location>
        <begin position="46"/>
        <end position="66"/>
    </location>
</feature>
<keyword evidence="3" id="KW-1185">Reference proteome</keyword>
<dbReference type="AlphaFoldDB" id="A0A8C4RGF1"/>
<keyword evidence="1" id="KW-0472">Membrane</keyword>
<evidence type="ECO:0000313" key="3">
    <source>
        <dbReference type="Proteomes" id="UP000694620"/>
    </source>
</evidence>